<feature type="region of interest" description="Disordered" evidence="1">
    <location>
        <begin position="246"/>
        <end position="266"/>
    </location>
</feature>
<organism evidence="2 3">
    <name type="scientific">Phragmitibacter flavus</name>
    <dbReference type="NCBI Taxonomy" id="2576071"/>
    <lineage>
        <taxon>Bacteria</taxon>
        <taxon>Pseudomonadati</taxon>
        <taxon>Verrucomicrobiota</taxon>
        <taxon>Verrucomicrobiia</taxon>
        <taxon>Verrucomicrobiales</taxon>
        <taxon>Verrucomicrobiaceae</taxon>
        <taxon>Phragmitibacter</taxon>
    </lineage>
</organism>
<accession>A0A5R8K7H5</accession>
<reference evidence="2 3" key="1">
    <citation type="submission" date="2019-05" db="EMBL/GenBank/DDBJ databases">
        <title>Verrucobacter flavum gen. nov., sp. nov. a new member of the family Verrucomicrobiaceae.</title>
        <authorList>
            <person name="Szuroczki S."/>
            <person name="Abbaszade G."/>
            <person name="Szabo A."/>
            <person name="Felfoldi T."/>
            <person name="Schumann P."/>
            <person name="Boka K."/>
            <person name="Keki Z."/>
            <person name="Toumi M."/>
            <person name="Toth E."/>
        </authorList>
    </citation>
    <scope>NUCLEOTIDE SEQUENCE [LARGE SCALE GENOMIC DNA]</scope>
    <source>
        <strain evidence="2 3">MG-N-17</strain>
    </source>
</reference>
<evidence type="ECO:0000313" key="3">
    <source>
        <dbReference type="Proteomes" id="UP000306196"/>
    </source>
</evidence>
<dbReference type="OrthoDB" id="9778801at2"/>
<dbReference type="PANTHER" id="PTHR33973">
    <property type="entry name" value="OS07G0153300 PROTEIN"/>
    <property type="match status" value="1"/>
</dbReference>
<sequence>MMETSAIYECKVSHHRLKPKQHRFSYQVFYLWLDLDEIPKLNNRLKFLSRNRWNLFGFYDQDHLDNGAGDTKRCILKYLEDNEVDTSEVASIRLLTFPRVFGYIFNPVCFYYTFDKSGKPLHALAEVTNTFHEQKPFVLREHDAEGRFRLMTPKHFYVSPFSPLDLCFDFKLKVPDEGLEIHIDDRDQGDRVLLTTLTGKRRPLTDGALLACAVKYPLLTLRVIFLIHWHALRLWMKKLPLHRKADHPEHQQGVLRPHHSLTSSKS</sequence>
<gene>
    <name evidence="2" type="ORF">FEM03_23165</name>
</gene>
<proteinExistence type="predicted"/>
<evidence type="ECO:0000313" key="2">
    <source>
        <dbReference type="EMBL" id="TLD68307.1"/>
    </source>
</evidence>
<protein>
    <submittedName>
        <fullName evidence="2">DUF1365 domain-containing protein</fullName>
    </submittedName>
</protein>
<evidence type="ECO:0000256" key="1">
    <source>
        <dbReference type="SAM" id="MobiDB-lite"/>
    </source>
</evidence>
<dbReference type="InterPro" id="IPR010775">
    <property type="entry name" value="DUF1365"/>
</dbReference>
<comment type="caution">
    <text evidence="2">The sequence shown here is derived from an EMBL/GenBank/DDBJ whole genome shotgun (WGS) entry which is preliminary data.</text>
</comment>
<dbReference type="AlphaFoldDB" id="A0A5R8K7H5"/>
<dbReference type="PANTHER" id="PTHR33973:SF4">
    <property type="entry name" value="OS07G0153300 PROTEIN"/>
    <property type="match status" value="1"/>
</dbReference>
<dbReference type="Proteomes" id="UP000306196">
    <property type="component" value="Unassembled WGS sequence"/>
</dbReference>
<name>A0A5R8K7H5_9BACT</name>
<keyword evidence="3" id="KW-1185">Reference proteome</keyword>
<dbReference type="Pfam" id="PF07103">
    <property type="entry name" value="DUF1365"/>
    <property type="match status" value="1"/>
</dbReference>
<dbReference type="EMBL" id="VAUV01000027">
    <property type="protein sequence ID" value="TLD68307.1"/>
    <property type="molecule type" value="Genomic_DNA"/>
</dbReference>
<dbReference type="RefSeq" id="WP_138088699.1">
    <property type="nucleotide sequence ID" value="NZ_VAUV01000027.1"/>
</dbReference>